<feature type="region of interest" description="Disordered" evidence="1">
    <location>
        <begin position="159"/>
        <end position="182"/>
    </location>
</feature>
<protein>
    <submittedName>
        <fullName evidence="3">N-acetyltransferase family protein</fullName>
    </submittedName>
</protein>
<organism evidence="3">
    <name type="scientific">Streptomyces sp. R39</name>
    <dbReference type="NCBI Taxonomy" id="3238631"/>
    <lineage>
        <taxon>Bacteria</taxon>
        <taxon>Bacillati</taxon>
        <taxon>Actinomycetota</taxon>
        <taxon>Actinomycetes</taxon>
        <taxon>Kitasatosporales</taxon>
        <taxon>Streptomycetaceae</taxon>
        <taxon>Streptomyces</taxon>
    </lineage>
</organism>
<dbReference type="RefSeq" id="WP_369226963.1">
    <property type="nucleotide sequence ID" value="NZ_CP163441.1"/>
</dbReference>
<sequence length="182" mass="19951">MCREPRIIPIGPDDLAATVAMHRRCSSQTLWNRYHRAMPDPRTYLPALLGRRGSVHLAARDSTGRIVAVGHLMPDRSAVEAALLVEDPWQGHGLGTRMLRHLGRHALMGGWATLYGLVLSGDERMAAVLRHASVPVHRREEGGVVTVWIHVRDLAAGLPTRRRRGSPPHGAEPAGHPDRPAA</sequence>
<dbReference type="InterPro" id="IPR000182">
    <property type="entry name" value="GNAT_dom"/>
</dbReference>
<dbReference type="SUPFAM" id="SSF55729">
    <property type="entry name" value="Acyl-CoA N-acyltransferases (Nat)"/>
    <property type="match status" value="1"/>
</dbReference>
<dbReference type="GO" id="GO:0016747">
    <property type="term" value="F:acyltransferase activity, transferring groups other than amino-acyl groups"/>
    <property type="evidence" value="ECO:0007669"/>
    <property type="project" value="InterPro"/>
</dbReference>
<name>A0AB39QX78_9ACTN</name>
<proteinExistence type="predicted"/>
<dbReference type="PROSITE" id="PS51186">
    <property type="entry name" value="GNAT"/>
    <property type="match status" value="1"/>
</dbReference>
<dbReference type="Gene3D" id="3.40.630.30">
    <property type="match status" value="1"/>
</dbReference>
<dbReference type="InterPro" id="IPR016181">
    <property type="entry name" value="Acyl_CoA_acyltransferase"/>
</dbReference>
<evidence type="ECO:0000259" key="2">
    <source>
        <dbReference type="PROSITE" id="PS51186"/>
    </source>
</evidence>
<dbReference type="AlphaFoldDB" id="A0AB39QX78"/>
<evidence type="ECO:0000313" key="3">
    <source>
        <dbReference type="EMBL" id="XDQ48133.1"/>
    </source>
</evidence>
<dbReference type="EMBL" id="CP163441">
    <property type="protein sequence ID" value="XDQ48133.1"/>
    <property type="molecule type" value="Genomic_DNA"/>
</dbReference>
<gene>
    <name evidence="3" type="ORF">AB5J52_40980</name>
</gene>
<reference evidence="3" key="1">
    <citation type="submission" date="2024-07" db="EMBL/GenBank/DDBJ databases">
        <authorList>
            <person name="Yu S.T."/>
        </authorList>
    </citation>
    <scope>NUCLEOTIDE SEQUENCE</scope>
    <source>
        <strain evidence="3">R39</strain>
    </source>
</reference>
<accession>A0AB39QX78</accession>
<evidence type="ECO:0000256" key="1">
    <source>
        <dbReference type="SAM" id="MobiDB-lite"/>
    </source>
</evidence>
<dbReference type="Pfam" id="PF00583">
    <property type="entry name" value="Acetyltransf_1"/>
    <property type="match status" value="1"/>
</dbReference>
<feature type="domain" description="N-acetyltransferase" evidence="2">
    <location>
        <begin position="5"/>
        <end position="161"/>
    </location>
</feature>